<dbReference type="SMART" id="SM00327">
    <property type="entry name" value="VWA"/>
    <property type="match status" value="1"/>
</dbReference>
<dbReference type="InterPro" id="IPR036465">
    <property type="entry name" value="vWFA_dom_sf"/>
</dbReference>
<feature type="compositionally biased region" description="Basic and acidic residues" evidence="2">
    <location>
        <begin position="234"/>
        <end position="246"/>
    </location>
</feature>
<feature type="compositionally biased region" description="Low complexity" evidence="2">
    <location>
        <begin position="578"/>
        <end position="590"/>
    </location>
</feature>
<evidence type="ECO:0000313" key="5">
    <source>
        <dbReference type="WBParaSite" id="GPLIN_000135600"/>
    </source>
</evidence>
<dbReference type="GO" id="GO:0004842">
    <property type="term" value="F:ubiquitin-protein transferase activity"/>
    <property type="evidence" value="ECO:0007669"/>
    <property type="project" value="TreeGrafter"/>
</dbReference>
<feature type="domain" description="VWFA" evidence="3">
    <location>
        <begin position="1003"/>
        <end position="1193"/>
    </location>
</feature>
<feature type="region of interest" description="Disordered" evidence="2">
    <location>
        <begin position="884"/>
        <end position="937"/>
    </location>
</feature>
<dbReference type="GO" id="GO:0016567">
    <property type="term" value="P:protein ubiquitination"/>
    <property type="evidence" value="ECO:0007669"/>
    <property type="project" value="TreeGrafter"/>
</dbReference>
<dbReference type="PANTHER" id="PTHR45751:SF48">
    <property type="entry name" value="COPINE FAMILY PROTEIN 1"/>
    <property type="match status" value="1"/>
</dbReference>
<feature type="compositionally biased region" description="Polar residues" evidence="2">
    <location>
        <begin position="592"/>
        <end position="602"/>
    </location>
</feature>
<keyword evidence="1" id="KW-0175">Coiled coil</keyword>
<feature type="region of interest" description="Disordered" evidence="2">
    <location>
        <begin position="692"/>
        <end position="741"/>
    </location>
</feature>
<evidence type="ECO:0000256" key="1">
    <source>
        <dbReference type="SAM" id="Coils"/>
    </source>
</evidence>
<reference evidence="5" key="3">
    <citation type="submission" date="2016-06" db="UniProtKB">
        <authorList>
            <consortium name="WormBaseParasite"/>
        </authorList>
    </citation>
    <scope>IDENTIFICATION</scope>
</reference>
<dbReference type="SUPFAM" id="SSF53300">
    <property type="entry name" value="vWA-like"/>
    <property type="match status" value="1"/>
</dbReference>
<sequence>MILGEADRPVAARTKNGGLVFALTNSFIIMVYSPELGYDPDEWEECPESDHFLVMSMFTRVCLSIGIASVEEEETVETKFARAAQEAALKPERRRNSKRELSREEEAALLAWQAEVKRLADTRLRASQEPPSDSEDETRVGNEQQQNSAERGSSRTAEEVDRVQIEWEERQKQLQQQHTHEEHSVMKDVAQLSERRFHQEIEPPQLQFQRPAEQQPKRPELQVERSAEQPQQLLHEKQQHEQTVHKMPEAKTAELRVPISEWAKTKQLIRVVQQDDRLHHQHPGATPPSTPPGGIALPELAAHYRQMADELTRKLRKELDEMELEEEMDSAQMAEQFQQRHRQDIAGGLEGTAAPKEMRQRLARQLESHVAEVVAREMRKRSSFSALARETDDGTVVEVEQFAAADDEQREQMPRLLKTGSSGESSEDDFVKVERQPTMQTDECCPPGTALRTVMRVTAAVDSGGQHGLTPSPQMGGPATEEEHEEQVRVSMFEGDGGSTTADEIEYVPSLLGRSKQNAESAPVQRSKQRPLGAEEAEQVLALLQEYDLSAGEVVPAEPPLGADDAFEEQRCWGRQVSSGAATSSGGVISLPDSTQRTTPAGGSSVPESPDSAVFGFVNILPSSGAEVSVQVQKAQEEESRMAQEEEPQIEVQHFETMVKMLEQHQQQAEQLQDLQQTLQCIETTAIAGGPVDVGPQVEQQHRQQTDTTAELKQKQQQPQPVLMRRKDGSVKSAGSGGHSSAFVVEEEMLESVAEESVGKGQRPMGTKQDEREEGTGEAQPMRESGDIKEQKHLLKSPEMLEPGGGSSATSRQIGTNEAFDRPADAALLFEDLDDKDVTYAPEIQSLEVPPDQLSQADSLNLLDEEQFSEEQQHISAERVLPSVDEQQRHHGEEDAVEPLDQAEVPVRELTPHEEEQLQRDIDRLRRTQSPRLHKVTQMQVPHAPQFLRSYFNDESTSSLSSTSIRQSSLLSALGVTSTQEMLLRLTSLEALSDAMRKAGLESSNLIFGIDYTASNKYQGERSFGGQSLHSIDPRMDNPYQTVIKIMGRTLAPFAGHEYGIPVFGFGDSTTGDWTVFSLNEDRDCESLDGVLSLYNRVTPQIDLSGPTNFAPLIYRAMEICQRRRDYHILVIIADGQVTNEKATVKAIVSACQYPLSIIVVGVGDGPWEMMRIFDESLPKRPWDNFHFVELHELINQRADQPMESRELAFAVHSLLEIPDQYATIRKMGLLSLTAYFTRPPSHSPRRSKSPKAAQSFPAAAVAAGDERAREKESKC</sequence>
<reference evidence="4" key="2">
    <citation type="submission" date="2014-05" db="EMBL/GenBank/DDBJ databases">
        <title>The genome and life-stage specific transcriptomes of Globodera pallida elucidate key aspects of plant parasitism by a cyst nematode.</title>
        <authorList>
            <person name="Cotton J.A."/>
            <person name="Lilley C.J."/>
            <person name="Jones L.M."/>
            <person name="Kikuchi T."/>
            <person name="Reid A.J."/>
            <person name="Thorpe P."/>
            <person name="Tsai I.J."/>
            <person name="Beasley H."/>
            <person name="Blok V."/>
            <person name="Cock P.J.A."/>
            <person name="Van den Akker S.E."/>
            <person name="Holroyd N."/>
            <person name="Hunt M."/>
            <person name="Mantelin S."/>
            <person name="Naghra H."/>
            <person name="Pain A."/>
            <person name="Palomares-Rius J.E."/>
            <person name="Zarowiecki M."/>
            <person name="Berriman M."/>
            <person name="Jones J.T."/>
            <person name="Urwin P.E."/>
        </authorList>
    </citation>
    <scope>NUCLEOTIDE SEQUENCE [LARGE SCALE GENOMIC DNA]</scope>
    <source>
        <strain evidence="4">Lindley</strain>
    </source>
</reference>
<dbReference type="Pfam" id="PF07002">
    <property type="entry name" value="Copine"/>
    <property type="match status" value="1"/>
</dbReference>
<accession>A0A183BL73</accession>
<feature type="coiled-coil region" evidence="1">
    <location>
        <begin position="655"/>
        <end position="685"/>
    </location>
</feature>
<feature type="coiled-coil region" evidence="1">
    <location>
        <begin position="301"/>
        <end position="328"/>
    </location>
</feature>
<evidence type="ECO:0000313" key="4">
    <source>
        <dbReference type="Proteomes" id="UP000050741"/>
    </source>
</evidence>
<feature type="compositionally biased region" description="Low complexity" evidence="2">
    <location>
        <begin position="1251"/>
        <end position="1264"/>
    </location>
</feature>
<dbReference type="AlphaFoldDB" id="A0A183BL73"/>
<dbReference type="GO" id="GO:0005634">
    <property type="term" value="C:nucleus"/>
    <property type="evidence" value="ECO:0007669"/>
    <property type="project" value="TreeGrafter"/>
</dbReference>
<feature type="compositionally biased region" description="Basic and acidic residues" evidence="2">
    <location>
        <begin position="784"/>
        <end position="793"/>
    </location>
</feature>
<feature type="region of interest" description="Disordered" evidence="2">
    <location>
        <begin position="124"/>
        <end position="161"/>
    </location>
</feature>
<feature type="region of interest" description="Disordered" evidence="2">
    <location>
        <begin position="463"/>
        <end position="488"/>
    </location>
</feature>
<organism evidence="4 5">
    <name type="scientific">Globodera pallida</name>
    <name type="common">Potato cyst nematode worm</name>
    <name type="synonym">Heterodera pallida</name>
    <dbReference type="NCBI Taxonomy" id="36090"/>
    <lineage>
        <taxon>Eukaryota</taxon>
        <taxon>Metazoa</taxon>
        <taxon>Ecdysozoa</taxon>
        <taxon>Nematoda</taxon>
        <taxon>Chromadorea</taxon>
        <taxon>Rhabditida</taxon>
        <taxon>Tylenchina</taxon>
        <taxon>Tylenchomorpha</taxon>
        <taxon>Tylenchoidea</taxon>
        <taxon>Heteroderidae</taxon>
        <taxon>Heteroderinae</taxon>
        <taxon>Globodera</taxon>
    </lineage>
</organism>
<dbReference type="InterPro" id="IPR010734">
    <property type="entry name" value="Copine_C"/>
</dbReference>
<reference evidence="4" key="1">
    <citation type="submission" date="2013-12" db="EMBL/GenBank/DDBJ databases">
        <authorList>
            <person name="Aslett M."/>
        </authorList>
    </citation>
    <scope>NUCLEOTIDE SEQUENCE [LARGE SCALE GENOMIC DNA]</scope>
    <source>
        <strain evidence="4">Lindley</strain>
    </source>
</reference>
<dbReference type="InterPro" id="IPR002035">
    <property type="entry name" value="VWF_A"/>
</dbReference>
<feature type="compositionally biased region" description="Basic and acidic residues" evidence="2">
    <location>
        <begin position="700"/>
        <end position="714"/>
    </location>
</feature>
<dbReference type="WBParaSite" id="GPLIN_000135600">
    <property type="protein sequence ID" value="GPLIN_000135600"/>
    <property type="gene ID" value="GPLIN_000135600"/>
</dbReference>
<evidence type="ECO:0000256" key="2">
    <source>
        <dbReference type="SAM" id="MobiDB-lite"/>
    </source>
</evidence>
<feature type="region of interest" description="Disordered" evidence="2">
    <location>
        <begin position="753"/>
        <end position="818"/>
    </location>
</feature>
<feature type="compositionally biased region" description="Basic and acidic residues" evidence="2">
    <location>
        <begin position="152"/>
        <end position="161"/>
    </location>
</feature>
<dbReference type="InterPro" id="IPR052079">
    <property type="entry name" value="E3_ligase/Copine_domain"/>
</dbReference>
<feature type="compositionally biased region" description="Polar residues" evidence="2">
    <location>
        <begin position="141"/>
        <end position="151"/>
    </location>
</feature>
<feature type="region of interest" description="Disordered" evidence="2">
    <location>
        <begin position="202"/>
        <end position="246"/>
    </location>
</feature>
<name>A0A183BL73_GLOPA</name>
<evidence type="ECO:0000259" key="3">
    <source>
        <dbReference type="SMART" id="SM00327"/>
    </source>
</evidence>
<keyword evidence="4" id="KW-1185">Reference proteome</keyword>
<feature type="compositionally biased region" description="Basic and acidic residues" evidence="2">
    <location>
        <begin position="1265"/>
        <end position="1276"/>
    </location>
</feature>
<dbReference type="Proteomes" id="UP000050741">
    <property type="component" value="Unassembled WGS sequence"/>
</dbReference>
<feature type="compositionally biased region" description="Basic and acidic residues" evidence="2">
    <location>
        <begin position="215"/>
        <end position="227"/>
    </location>
</feature>
<feature type="region of interest" description="Disordered" evidence="2">
    <location>
        <begin position="275"/>
        <end position="296"/>
    </location>
</feature>
<feature type="region of interest" description="Disordered" evidence="2">
    <location>
        <begin position="1240"/>
        <end position="1276"/>
    </location>
</feature>
<feature type="region of interest" description="Disordered" evidence="2">
    <location>
        <begin position="578"/>
        <end position="610"/>
    </location>
</feature>
<dbReference type="PANTHER" id="PTHR45751">
    <property type="entry name" value="COPINE FAMILY PROTEIN 1"/>
    <property type="match status" value="1"/>
</dbReference>
<feature type="compositionally biased region" description="Basic and acidic residues" evidence="2">
    <location>
        <begin position="906"/>
        <end position="926"/>
    </location>
</feature>
<proteinExistence type="predicted"/>
<protein>
    <submittedName>
        <fullName evidence="5">VWFA domain-containing protein</fullName>
    </submittedName>
</protein>